<dbReference type="Pfam" id="PF00293">
    <property type="entry name" value="NUDIX"/>
    <property type="match status" value="1"/>
</dbReference>
<accession>A0A256A8U6</accession>
<evidence type="ECO:0000313" key="9">
    <source>
        <dbReference type="Proteomes" id="UP000216035"/>
    </source>
</evidence>
<dbReference type="GO" id="GO:0010945">
    <property type="term" value="F:coenzyme A diphosphatase activity"/>
    <property type="evidence" value="ECO:0007669"/>
    <property type="project" value="InterPro"/>
</dbReference>
<proteinExistence type="predicted"/>
<dbReference type="RefSeq" id="WP_094484929.1">
    <property type="nucleotide sequence ID" value="NZ_NOXX01000083.1"/>
</dbReference>
<reference evidence="8 9" key="1">
    <citation type="submission" date="2017-07" db="EMBL/GenBank/DDBJ databases">
        <title>Flavobacterium cyanobacteriorum sp. nov., isolated from cyanobacterial aggregates in a eutrophic lake.</title>
        <authorList>
            <person name="Cai H."/>
        </authorList>
    </citation>
    <scope>NUCLEOTIDE SEQUENCE [LARGE SCALE GENOMIC DNA]</scope>
    <source>
        <strain evidence="8 9">TH167</strain>
    </source>
</reference>
<keyword evidence="3" id="KW-0479">Metal-binding</keyword>
<keyword evidence="5" id="KW-0460">Magnesium</keyword>
<dbReference type="PROSITE" id="PS51462">
    <property type="entry name" value="NUDIX"/>
    <property type="match status" value="1"/>
</dbReference>
<evidence type="ECO:0000256" key="3">
    <source>
        <dbReference type="ARBA" id="ARBA00022723"/>
    </source>
</evidence>
<dbReference type="PANTHER" id="PTHR12992:SF11">
    <property type="entry name" value="MITOCHONDRIAL COENZYME A DIPHOSPHATASE NUDT8"/>
    <property type="match status" value="1"/>
</dbReference>
<evidence type="ECO:0000256" key="6">
    <source>
        <dbReference type="ARBA" id="ARBA00023211"/>
    </source>
</evidence>
<gene>
    <name evidence="8" type="ORF">CHX27_01080</name>
</gene>
<keyword evidence="6" id="KW-0464">Manganese</keyword>
<dbReference type="PANTHER" id="PTHR12992">
    <property type="entry name" value="NUDIX HYDROLASE"/>
    <property type="match status" value="1"/>
</dbReference>
<dbReference type="CDD" id="cd03426">
    <property type="entry name" value="NUDIX_CoAse_Nudt7"/>
    <property type="match status" value="1"/>
</dbReference>
<comment type="caution">
    <text evidence="8">The sequence shown here is derived from an EMBL/GenBank/DDBJ whole genome shotgun (WGS) entry which is preliminary data.</text>
</comment>
<evidence type="ECO:0000256" key="2">
    <source>
        <dbReference type="ARBA" id="ARBA00001946"/>
    </source>
</evidence>
<keyword evidence="4" id="KW-0378">Hydrolase</keyword>
<dbReference type="InterPro" id="IPR000086">
    <property type="entry name" value="NUDIX_hydrolase_dom"/>
</dbReference>
<comment type="cofactor">
    <cofactor evidence="1">
        <name>Mn(2+)</name>
        <dbReference type="ChEBI" id="CHEBI:29035"/>
    </cofactor>
</comment>
<dbReference type="EMBL" id="NOXX01000083">
    <property type="protein sequence ID" value="OYQ50019.1"/>
    <property type="molecule type" value="Genomic_DNA"/>
</dbReference>
<evidence type="ECO:0000256" key="5">
    <source>
        <dbReference type="ARBA" id="ARBA00022842"/>
    </source>
</evidence>
<name>A0A256A8U6_9FLAO</name>
<protein>
    <recommendedName>
        <fullName evidence="7">Nudix hydrolase domain-containing protein</fullName>
    </recommendedName>
</protein>
<comment type="cofactor">
    <cofactor evidence="2">
        <name>Mg(2+)</name>
        <dbReference type="ChEBI" id="CHEBI:18420"/>
    </cofactor>
</comment>
<dbReference type="Proteomes" id="UP000216035">
    <property type="component" value="Unassembled WGS sequence"/>
</dbReference>
<evidence type="ECO:0000259" key="7">
    <source>
        <dbReference type="PROSITE" id="PS51462"/>
    </source>
</evidence>
<dbReference type="InterPro" id="IPR015797">
    <property type="entry name" value="NUDIX_hydrolase-like_dom_sf"/>
</dbReference>
<evidence type="ECO:0000313" key="8">
    <source>
        <dbReference type="EMBL" id="OYQ50019.1"/>
    </source>
</evidence>
<evidence type="ECO:0000256" key="4">
    <source>
        <dbReference type="ARBA" id="ARBA00022801"/>
    </source>
</evidence>
<dbReference type="AlphaFoldDB" id="A0A256A8U6"/>
<dbReference type="SUPFAM" id="SSF55811">
    <property type="entry name" value="Nudix"/>
    <property type="match status" value="1"/>
</dbReference>
<dbReference type="GO" id="GO:0046872">
    <property type="term" value="F:metal ion binding"/>
    <property type="evidence" value="ECO:0007669"/>
    <property type="project" value="UniProtKB-KW"/>
</dbReference>
<dbReference type="InterPro" id="IPR045121">
    <property type="entry name" value="CoAse"/>
</dbReference>
<evidence type="ECO:0000256" key="1">
    <source>
        <dbReference type="ARBA" id="ARBA00001936"/>
    </source>
</evidence>
<dbReference type="OrthoDB" id="9802805at2"/>
<keyword evidence="9" id="KW-1185">Reference proteome</keyword>
<sequence length="219" mass="24327">MAKIAFSELVPHIKSLELPGLDAQLNMAPADRKQALELAAQKAIQKRYAAVSVIVSTHQNQETITLIQRSEYEGVHSGQLAFPGGKKELFDANFYETAVRETQEEIGITLTEQQFVRGLTPLYVPPSNFEVHPYLFVTGDYLEFTPNPREVAAIVPLPLSVLLDDTAVSTMDIDTAYNFKIKTKVFTFGQHTVWGATAMMLAEVKQMLLLARNSAISQI</sequence>
<organism evidence="8 9">
    <name type="scientific">Flavobacterium aurantiibacter</name>
    <dbReference type="NCBI Taxonomy" id="2023067"/>
    <lineage>
        <taxon>Bacteria</taxon>
        <taxon>Pseudomonadati</taxon>
        <taxon>Bacteroidota</taxon>
        <taxon>Flavobacteriia</taxon>
        <taxon>Flavobacteriales</taxon>
        <taxon>Flavobacteriaceae</taxon>
        <taxon>Flavobacterium</taxon>
    </lineage>
</organism>
<dbReference type="Gene3D" id="3.90.79.10">
    <property type="entry name" value="Nucleoside Triphosphate Pyrophosphohydrolase"/>
    <property type="match status" value="1"/>
</dbReference>
<feature type="domain" description="Nudix hydrolase" evidence="7">
    <location>
        <begin position="46"/>
        <end position="180"/>
    </location>
</feature>